<proteinExistence type="predicted"/>
<feature type="domain" description="DUF2264" evidence="1">
    <location>
        <begin position="21"/>
        <end position="368"/>
    </location>
</feature>
<dbReference type="Proteomes" id="UP000072189">
    <property type="component" value="Unassembled WGS sequence"/>
</dbReference>
<dbReference type="PANTHER" id="PTHR35339">
    <property type="entry name" value="LINALOOL DEHYDRATASE_ISOMERASE DOMAIN-CONTAINING PROTEIN"/>
    <property type="match status" value="1"/>
</dbReference>
<gene>
    <name evidence="2" type="ORF">RSA3_14645</name>
</gene>
<evidence type="ECO:0000313" key="2">
    <source>
        <dbReference type="EMBL" id="KTS08909.1"/>
    </source>
</evidence>
<dbReference type="InterPro" id="IPR016624">
    <property type="entry name" value="UCP014753"/>
</dbReference>
<name>A0A147F4H8_MICTE</name>
<dbReference type="EMBL" id="LDRV01000096">
    <property type="protein sequence ID" value="KTS08909.1"/>
    <property type="molecule type" value="Genomic_DNA"/>
</dbReference>
<protein>
    <recommendedName>
        <fullName evidence="1">DUF2264 domain-containing protein</fullName>
    </recommendedName>
</protein>
<comment type="caution">
    <text evidence="2">The sequence shown here is derived from an EMBL/GenBank/DDBJ whole genome shotgun (WGS) entry which is preliminary data.</text>
</comment>
<evidence type="ECO:0000313" key="3">
    <source>
        <dbReference type="Proteomes" id="UP000072189"/>
    </source>
</evidence>
<dbReference type="PATRIC" id="fig|2033.7.peg.3773"/>
<dbReference type="PANTHER" id="PTHR35339:SF4">
    <property type="entry name" value="LINALOOL DEHYDRATASE_ISOMERASE DOMAIN-CONTAINING PROTEIN"/>
    <property type="match status" value="1"/>
</dbReference>
<sequence length="678" mass="71945">MTAFKGESVATPALPRLAGGQRSDWLAVADALLSAAQRHATPGRGRIVFPGAEGGYGAAVDGLEGFARVFLLAGFRIAGARGEGVDELIAFFADGVRTGVDPDAADRWVRMDEHAQAKVEAASLALALDLTREWIWDALDTQTRERVIAYLAPVVGDDTYPRTNWVWFRIVVETFLRSVGGPWSADDIAADLARHDSFVRADGWLSDGEERAFDHYVGWALHVYPVLWPRMTGAADLVGHRTAGDVARLDRFLQDAVRLIGVDGSPLLQGRSLIYRFAAAAPFWAGIIAGVPSTGMGRLRHAAGAIVDHFVAHGSPDADGVLTLGWHGEWPALAQSYSGPGSPYWAVKGLMGIVLPADHPVWSAVDEPLPIAEADDLRAITAAGWIVSGTRADGIVRVVNHGTDKARPGDHTADSPLYARIGYSTATAPLLDDLAWTDPLEQAVTLVDASGRATHRTALTPLGAEVVDGVGIAASTSDVHVVDVAPTTHRHGAGLAGTVRHIARVTVRSLVRGPWEVRLTSIDDLAVGVELEGLRLRVGGWPLAGDEPRHGTDTGSAEVHLDGRVSGIRALRPEAISSVVVRRNASPLGGIAAVPVLTWDAEVGVPFTALVTLTGDATALDARASLEIEGDEPVAVVTWPDGRSTRTPLTDSGASRWAHRHSRARTGVPYAIAKEQHA</sequence>
<dbReference type="InterPro" id="IPR049349">
    <property type="entry name" value="DUF2264_N"/>
</dbReference>
<accession>A0A147F4H8</accession>
<dbReference type="AlphaFoldDB" id="A0A147F4H8"/>
<evidence type="ECO:0000259" key="1">
    <source>
        <dbReference type="Pfam" id="PF10022"/>
    </source>
</evidence>
<organism evidence="2 3">
    <name type="scientific">Microbacterium testaceum</name>
    <name type="common">Aureobacterium testaceum</name>
    <name type="synonym">Brevibacterium testaceum</name>
    <dbReference type="NCBI Taxonomy" id="2033"/>
    <lineage>
        <taxon>Bacteria</taxon>
        <taxon>Bacillati</taxon>
        <taxon>Actinomycetota</taxon>
        <taxon>Actinomycetes</taxon>
        <taxon>Micrococcales</taxon>
        <taxon>Microbacteriaceae</taxon>
        <taxon>Microbacterium</taxon>
    </lineage>
</organism>
<reference evidence="2 3" key="1">
    <citation type="journal article" date="2016" name="Front. Microbiol.">
        <title>Genomic Resource of Rice Seed Associated Bacteria.</title>
        <authorList>
            <person name="Midha S."/>
            <person name="Bansal K."/>
            <person name="Sharma S."/>
            <person name="Kumar N."/>
            <person name="Patil P.P."/>
            <person name="Chaudhry V."/>
            <person name="Patil P.B."/>
        </authorList>
    </citation>
    <scope>NUCLEOTIDE SEQUENCE [LARGE SCALE GENOMIC DNA]</scope>
    <source>
        <strain evidence="2 3">RSA3</strain>
    </source>
</reference>
<dbReference type="Pfam" id="PF10022">
    <property type="entry name" value="DUF2264"/>
    <property type="match status" value="1"/>
</dbReference>